<reference evidence="10 11" key="2">
    <citation type="journal article" date="2016" name="ISME J.">
        <title>Physiological and genomic characterization of two novel marine thaumarchaeal strains indicates niche differentiation.</title>
        <authorList>
            <person name="Bayer B."/>
            <person name="Vojvoda J."/>
            <person name="Offre P."/>
            <person name="Alves R.J."/>
            <person name="Elisabeth N.H."/>
            <person name="Garcia J.A."/>
            <person name="Volland J.M."/>
            <person name="Srivastava A."/>
            <person name="Schleper C."/>
            <person name="Herndl G.J."/>
        </authorList>
    </citation>
    <scope>NUCLEOTIDE SEQUENCE [LARGE SCALE GENOMIC DNA]</scope>
    <source>
        <strain evidence="10 11">D3C</strain>
    </source>
</reference>
<dbReference type="Proteomes" id="UP000032027">
    <property type="component" value="Chromosome"/>
</dbReference>
<evidence type="ECO:0000256" key="6">
    <source>
        <dbReference type="ARBA" id="ARBA00022801"/>
    </source>
</evidence>
<dbReference type="GO" id="GO:0005737">
    <property type="term" value="C:cytoplasm"/>
    <property type="evidence" value="ECO:0007669"/>
    <property type="project" value="UniProtKB-SubCell"/>
</dbReference>
<comment type="subunit">
    <text evidence="3">Monomer.</text>
</comment>
<keyword evidence="5" id="KW-0479">Metal-binding</keyword>
<evidence type="ECO:0000313" key="11">
    <source>
        <dbReference type="Proteomes" id="UP000032027"/>
    </source>
</evidence>
<dbReference type="InterPro" id="IPR023214">
    <property type="entry name" value="HAD_sf"/>
</dbReference>
<evidence type="ECO:0000256" key="8">
    <source>
        <dbReference type="ARBA" id="ARBA00031828"/>
    </source>
</evidence>
<proteinExistence type="inferred from homology"/>
<dbReference type="InterPro" id="IPR006549">
    <property type="entry name" value="HAD-SF_hydro_IIIA"/>
</dbReference>
<evidence type="ECO:0000256" key="5">
    <source>
        <dbReference type="ARBA" id="ARBA00022723"/>
    </source>
</evidence>
<keyword evidence="6 9" id="KW-0378">Hydrolase</keyword>
<dbReference type="GO" id="GO:0016791">
    <property type="term" value="F:phosphatase activity"/>
    <property type="evidence" value="ECO:0007669"/>
    <property type="project" value="InterPro"/>
</dbReference>
<accession>A0A0C5BWB4</accession>
<dbReference type="PANTHER" id="PTHR42891">
    <property type="entry name" value="D-GLYCERO-BETA-D-MANNO-HEPTOSE-1,7-BISPHOSPHATE 7-PHOSPHATASE"/>
    <property type="match status" value="1"/>
</dbReference>
<dbReference type="GO" id="GO:0046872">
    <property type="term" value="F:metal ion binding"/>
    <property type="evidence" value="ECO:0007669"/>
    <property type="project" value="UniProtKB-KW"/>
</dbReference>
<evidence type="ECO:0000313" key="10">
    <source>
        <dbReference type="EMBL" id="AJM91270.1"/>
    </source>
</evidence>
<evidence type="ECO:0000256" key="4">
    <source>
        <dbReference type="ARBA" id="ARBA00022490"/>
    </source>
</evidence>
<sequence length="157" mass="18098">MNKVFFLDRDGVINKKRSDYVKNVEELEILPNLDTIIKKIKQNNYLVIVITNQSVINRGLSTHQKIQAIHEKIQSKLEMKIDGFFYCPHRPDEKCGCRKPKTGLLELAATQFDIDFKNSWFIGDSESDILAGEKMGCNTKKIKSEYFLENAVNTILK</sequence>
<dbReference type="GO" id="GO:0005975">
    <property type="term" value="P:carbohydrate metabolic process"/>
    <property type="evidence" value="ECO:0007669"/>
    <property type="project" value="InterPro"/>
</dbReference>
<dbReference type="Gene3D" id="3.40.50.1000">
    <property type="entry name" value="HAD superfamily/HAD-like"/>
    <property type="match status" value="1"/>
</dbReference>
<dbReference type="RefSeq" id="WP_148702299.1">
    <property type="nucleotide sequence ID" value="NZ_CP010868.1"/>
</dbReference>
<comment type="cofactor">
    <cofactor evidence="1">
        <name>Mg(2+)</name>
        <dbReference type="ChEBI" id="CHEBI:18420"/>
    </cofactor>
</comment>
<organism evidence="10 11">
    <name type="scientific">Nitrosopumilus piranensis</name>
    <dbReference type="NCBI Taxonomy" id="1582439"/>
    <lineage>
        <taxon>Archaea</taxon>
        <taxon>Nitrososphaerota</taxon>
        <taxon>Nitrososphaeria</taxon>
        <taxon>Nitrosopumilales</taxon>
        <taxon>Nitrosopumilaceae</taxon>
        <taxon>Nitrosopumilus</taxon>
    </lineage>
</organism>
<evidence type="ECO:0000256" key="9">
    <source>
        <dbReference type="PIRNR" id="PIRNR004682"/>
    </source>
</evidence>
<dbReference type="PATRIC" id="fig|1582439.9.peg.46"/>
<dbReference type="OrthoDB" id="4991at2157"/>
<dbReference type="EMBL" id="CP010868">
    <property type="protein sequence ID" value="AJM91270.1"/>
    <property type="molecule type" value="Genomic_DNA"/>
</dbReference>
<comment type="similarity">
    <text evidence="9">Belongs to the gmhB family.</text>
</comment>
<dbReference type="KEGG" id="nid:NPIRD3C_0046"/>
<keyword evidence="7 9" id="KW-0119">Carbohydrate metabolism</keyword>
<dbReference type="CDD" id="cd07503">
    <property type="entry name" value="HAD_HisB-N"/>
    <property type="match status" value="1"/>
</dbReference>
<dbReference type="InterPro" id="IPR004446">
    <property type="entry name" value="Heptose_bisP_phosphatase"/>
</dbReference>
<dbReference type="Pfam" id="PF08645">
    <property type="entry name" value="PNK3P"/>
    <property type="match status" value="1"/>
</dbReference>
<reference evidence="11" key="1">
    <citation type="submission" date="2015-02" db="EMBL/GenBank/DDBJ databases">
        <title>Characterization of two novel Thaumarchaeota isolated from the Northern Adriatic Sea.</title>
        <authorList>
            <person name="Bayer B."/>
            <person name="Vojvoda J."/>
            <person name="Offre P."/>
            <person name="Srivastava A."/>
            <person name="Elisabeth N."/>
            <person name="Garcia J.A.L."/>
            <person name="Schleper C."/>
            <person name="Herndl G.J."/>
        </authorList>
    </citation>
    <scope>NUCLEOTIDE SEQUENCE [LARGE SCALE GENOMIC DNA]</scope>
    <source>
        <strain evidence="11">D3C</strain>
    </source>
</reference>
<dbReference type="SUPFAM" id="SSF56784">
    <property type="entry name" value="HAD-like"/>
    <property type="match status" value="1"/>
</dbReference>
<dbReference type="AlphaFoldDB" id="A0A0C5BWB4"/>
<dbReference type="NCBIfam" id="TIGR01656">
    <property type="entry name" value="Histidinol-ppas"/>
    <property type="match status" value="1"/>
</dbReference>
<dbReference type="GeneID" id="41599219"/>
<keyword evidence="4 9" id="KW-0963">Cytoplasm</keyword>
<dbReference type="PIRSF" id="PIRSF004682">
    <property type="entry name" value="GmhB"/>
    <property type="match status" value="1"/>
</dbReference>
<protein>
    <recommendedName>
        <fullName evidence="8 9">D,D-heptose 1,7-bisphosphate phosphatase</fullName>
        <ecNumber evidence="9">3.1.3.-</ecNumber>
    </recommendedName>
</protein>
<dbReference type="STRING" id="1582439.NPIRD3C_0046"/>
<evidence type="ECO:0000256" key="3">
    <source>
        <dbReference type="ARBA" id="ARBA00011245"/>
    </source>
</evidence>
<gene>
    <name evidence="10" type="ORF">NPIRD3C_0046</name>
</gene>
<dbReference type="HOGENOM" id="CLU_085077_1_1_2"/>
<name>A0A0C5BWB4_9ARCH</name>
<dbReference type="PANTHER" id="PTHR42891:SF1">
    <property type="entry name" value="D-GLYCERO-BETA-D-MANNO-HEPTOSE-1,7-BISPHOSPHATE 7-PHOSPHATASE"/>
    <property type="match status" value="1"/>
</dbReference>
<evidence type="ECO:0000256" key="2">
    <source>
        <dbReference type="ARBA" id="ARBA00004496"/>
    </source>
</evidence>
<dbReference type="InterPro" id="IPR006543">
    <property type="entry name" value="Histidinol-phos"/>
</dbReference>
<dbReference type="InterPro" id="IPR013954">
    <property type="entry name" value="PNK3P"/>
</dbReference>
<dbReference type="InterPro" id="IPR036412">
    <property type="entry name" value="HAD-like_sf"/>
</dbReference>
<keyword evidence="11" id="KW-1185">Reference proteome</keyword>
<evidence type="ECO:0000256" key="7">
    <source>
        <dbReference type="ARBA" id="ARBA00023277"/>
    </source>
</evidence>
<dbReference type="NCBIfam" id="TIGR01662">
    <property type="entry name" value="HAD-SF-IIIA"/>
    <property type="match status" value="1"/>
</dbReference>
<reference evidence="10 11" key="3">
    <citation type="journal article" date="2019" name="Int. J. Syst. Evol. Microbiol.">
        <title>Nitrosopumilus adriaticus sp. nov. and Nitrosopumilus piranensis sp. nov., two ammonia-oxidizing archaea from the Adriatic Sea and members of the class Nitrososphaeria.</title>
        <authorList>
            <person name="Bayer B."/>
            <person name="Vojvoda J."/>
            <person name="Reinthaler T."/>
            <person name="Reyes C."/>
            <person name="Pinto M."/>
            <person name="Herndl G.J."/>
        </authorList>
    </citation>
    <scope>NUCLEOTIDE SEQUENCE [LARGE SCALE GENOMIC DNA]</scope>
    <source>
        <strain evidence="10 11">D3C</strain>
    </source>
</reference>
<evidence type="ECO:0000256" key="1">
    <source>
        <dbReference type="ARBA" id="ARBA00001946"/>
    </source>
</evidence>
<dbReference type="EC" id="3.1.3.-" evidence="9"/>
<comment type="subcellular location">
    <subcellularLocation>
        <location evidence="2 9">Cytoplasm</location>
    </subcellularLocation>
</comment>